<sequence length="33" mass="3322">ASVTQEFADKIGADGYAPDAPSAVGKAKELVKS</sequence>
<protein>
    <recommendedName>
        <fullName evidence="2">Cobalamin-binding protein</fullName>
    </recommendedName>
</protein>
<comment type="caution">
    <text evidence="1">The sequence shown here is derived from an EMBL/GenBank/DDBJ whole genome shotgun (WGS) entry which is preliminary data.</text>
</comment>
<evidence type="ECO:0000313" key="1">
    <source>
        <dbReference type="EMBL" id="GAJ20055.1"/>
    </source>
</evidence>
<organism evidence="1">
    <name type="scientific">marine sediment metagenome</name>
    <dbReference type="NCBI Taxonomy" id="412755"/>
    <lineage>
        <taxon>unclassified sequences</taxon>
        <taxon>metagenomes</taxon>
        <taxon>ecological metagenomes</taxon>
    </lineage>
</organism>
<dbReference type="AlphaFoldDB" id="X1W0E3"/>
<evidence type="ECO:0008006" key="2">
    <source>
        <dbReference type="Google" id="ProtNLM"/>
    </source>
</evidence>
<gene>
    <name evidence="1" type="ORF">S12H4_56917</name>
</gene>
<proteinExistence type="predicted"/>
<name>X1W0E3_9ZZZZ</name>
<reference evidence="1" key="1">
    <citation type="journal article" date="2014" name="Front. Microbiol.">
        <title>High frequency of phylogenetically diverse reductive dehalogenase-homologous genes in deep subseafloor sedimentary metagenomes.</title>
        <authorList>
            <person name="Kawai M."/>
            <person name="Futagami T."/>
            <person name="Toyoda A."/>
            <person name="Takaki Y."/>
            <person name="Nishi S."/>
            <person name="Hori S."/>
            <person name="Arai W."/>
            <person name="Tsubouchi T."/>
            <person name="Morono Y."/>
            <person name="Uchiyama I."/>
            <person name="Ito T."/>
            <person name="Fujiyama A."/>
            <person name="Inagaki F."/>
            <person name="Takami H."/>
        </authorList>
    </citation>
    <scope>NUCLEOTIDE SEQUENCE</scope>
    <source>
        <strain evidence="1">Expedition CK06-06</strain>
    </source>
</reference>
<feature type="non-terminal residue" evidence="1">
    <location>
        <position position="1"/>
    </location>
</feature>
<dbReference type="EMBL" id="BARW01036720">
    <property type="protein sequence ID" value="GAJ20055.1"/>
    <property type="molecule type" value="Genomic_DNA"/>
</dbReference>
<accession>X1W0E3</accession>